<dbReference type="Proteomes" id="UP001595704">
    <property type="component" value="Unassembled WGS sequence"/>
</dbReference>
<dbReference type="EMBL" id="JBHRYC010000026">
    <property type="protein sequence ID" value="MFC3637048.1"/>
    <property type="molecule type" value="Genomic_DNA"/>
</dbReference>
<organism evidence="1 2">
    <name type="scientific">Camelimonas fluminis</name>
    <dbReference type="NCBI Taxonomy" id="1576911"/>
    <lineage>
        <taxon>Bacteria</taxon>
        <taxon>Pseudomonadati</taxon>
        <taxon>Pseudomonadota</taxon>
        <taxon>Alphaproteobacteria</taxon>
        <taxon>Hyphomicrobiales</taxon>
        <taxon>Chelatococcaceae</taxon>
        <taxon>Camelimonas</taxon>
    </lineage>
</organism>
<accession>A0ABV7UFD6</accession>
<comment type="caution">
    <text evidence="1">The sequence shown here is derived from an EMBL/GenBank/DDBJ whole genome shotgun (WGS) entry which is preliminary data.</text>
</comment>
<dbReference type="Pfam" id="PF13384">
    <property type="entry name" value="HTH_23"/>
    <property type="match status" value="1"/>
</dbReference>
<sequence length="73" mass="8484">MSRTRRRRLVVVPRRNMARLHRAARRLQEVGWPQHAIARALHLSRATVSRALRGNDIWGGDFSDLIRSAMREA</sequence>
<reference evidence="2" key="1">
    <citation type="journal article" date="2019" name="Int. J. Syst. Evol. Microbiol.">
        <title>The Global Catalogue of Microorganisms (GCM) 10K type strain sequencing project: providing services to taxonomists for standard genome sequencing and annotation.</title>
        <authorList>
            <consortium name="The Broad Institute Genomics Platform"/>
            <consortium name="The Broad Institute Genome Sequencing Center for Infectious Disease"/>
            <person name="Wu L."/>
            <person name="Ma J."/>
        </authorList>
    </citation>
    <scope>NUCLEOTIDE SEQUENCE [LARGE SCALE GENOMIC DNA]</scope>
    <source>
        <strain evidence="2">KCTC 42282</strain>
    </source>
</reference>
<proteinExistence type="predicted"/>
<dbReference type="RefSeq" id="WP_191318025.1">
    <property type="nucleotide sequence ID" value="NZ_BNCG01000002.1"/>
</dbReference>
<evidence type="ECO:0000313" key="1">
    <source>
        <dbReference type="EMBL" id="MFC3637048.1"/>
    </source>
</evidence>
<evidence type="ECO:0000313" key="2">
    <source>
        <dbReference type="Proteomes" id="UP001595704"/>
    </source>
</evidence>
<name>A0ABV7UFD6_9HYPH</name>
<dbReference type="Gene3D" id="1.10.10.60">
    <property type="entry name" value="Homeodomain-like"/>
    <property type="match status" value="1"/>
</dbReference>
<keyword evidence="2" id="KW-1185">Reference proteome</keyword>
<gene>
    <name evidence="1" type="ORF">ACFONL_06575</name>
</gene>
<protein>
    <submittedName>
        <fullName evidence="1">Helix-turn-helix domain-containing protein</fullName>
    </submittedName>
</protein>